<feature type="transmembrane region" description="Helical" evidence="1">
    <location>
        <begin position="433"/>
        <end position="456"/>
    </location>
</feature>
<feature type="transmembrane region" description="Helical" evidence="1">
    <location>
        <begin position="211"/>
        <end position="233"/>
    </location>
</feature>
<dbReference type="GO" id="GO:0015293">
    <property type="term" value="F:symporter activity"/>
    <property type="evidence" value="ECO:0007669"/>
    <property type="project" value="InterPro"/>
</dbReference>
<organism evidence="2">
    <name type="scientific">uncultured Chloroflexia bacterium</name>
    <dbReference type="NCBI Taxonomy" id="1672391"/>
    <lineage>
        <taxon>Bacteria</taxon>
        <taxon>Bacillati</taxon>
        <taxon>Chloroflexota</taxon>
        <taxon>Chloroflexia</taxon>
        <taxon>environmental samples</taxon>
    </lineage>
</organism>
<dbReference type="GO" id="GO:0008643">
    <property type="term" value="P:carbohydrate transport"/>
    <property type="evidence" value="ECO:0007669"/>
    <property type="project" value="InterPro"/>
</dbReference>
<dbReference type="PANTHER" id="PTHR11328:SF28">
    <property type="entry name" value="MAJOR FACILITATOR SUPERFAMILY DOMAIN-CONTAINING PROTEIN 12"/>
    <property type="match status" value="1"/>
</dbReference>
<feature type="transmembrane region" description="Helical" evidence="1">
    <location>
        <begin position="293"/>
        <end position="311"/>
    </location>
</feature>
<dbReference type="Pfam" id="PF13347">
    <property type="entry name" value="MFS_2"/>
    <property type="match status" value="1"/>
</dbReference>
<keyword evidence="1" id="KW-0472">Membrane</keyword>
<dbReference type="PANTHER" id="PTHR11328">
    <property type="entry name" value="MAJOR FACILITATOR SUPERFAMILY DOMAIN-CONTAINING PROTEIN"/>
    <property type="match status" value="1"/>
</dbReference>
<feature type="transmembrane region" description="Helical" evidence="1">
    <location>
        <begin position="147"/>
        <end position="167"/>
    </location>
</feature>
<keyword evidence="1" id="KW-1133">Transmembrane helix</keyword>
<dbReference type="EMBL" id="CADCTR010003206">
    <property type="protein sequence ID" value="CAA9387536.1"/>
    <property type="molecule type" value="Genomic_DNA"/>
</dbReference>
<feature type="transmembrane region" description="Helical" evidence="1">
    <location>
        <begin position="391"/>
        <end position="413"/>
    </location>
</feature>
<reference evidence="2" key="1">
    <citation type="submission" date="2020-02" db="EMBL/GenBank/DDBJ databases">
        <authorList>
            <person name="Meier V. D."/>
        </authorList>
    </citation>
    <scope>NUCLEOTIDE SEQUENCE</scope>
    <source>
        <strain evidence="2">AVDCRST_MAG93</strain>
    </source>
</reference>
<feature type="transmembrane region" description="Helical" evidence="1">
    <location>
        <begin position="12"/>
        <end position="35"/>
    </location>
</feature>
<proteinExistence type="predicted"/>
<evidence type="ECO:0000256" key="1">
    <source>
        <dbReference type="SAM" id="Phobius"/>
    </source>
</evidence>
<dbReference type="GO" id="GO:0005886">
    <property type="term" value="C:plasma membrane"/>
    <property type="evidence" value="ECO:0007669"/>
    <property type="project" value="TreeGrafter"/>
</dbReference>
<protein>
    <submittedName>
        <fullName evidence="2">Uncharacterized MFS-type transporter</fullName>
    </submittedName>
</protein>
<name>A0A6J4NGZ7_9CHLR</name>
<feature type="transmembrane region" description="Helical" evidence="1">
    <location>
        <begin position="82"/>
        <end position="101"/>
    </location>
</feature>
<dbReference type="InterPro" id="IPR039672">
    <property type="entry name" value="MFS_2"/>
</dbReference>
<sequence>MTATSGEVSLRTILSYAVLIWPLALGQASLTYVAPYYSQQLGLQLALVGGLLAAGRFYDMLCDITVGALSDRTTSRFGRRRPWVLIGMLLFIPALWVLFVPGSQISVTRYALGLLIFFTGWTTAMIPYLSQGSEITHDHRKRGDINVLQSTVILLALFAAFALPFLLVDTRMQGVREGLSNFVAGLGSWSAPVVEFLRAEKPQGVAGYGQVMLIITIATSLGAPMALVLYLAFVPDRQTAIEGNKGGKVNAALLNPVFARFNLGFVMIAVGYLSSQTLMPFIVVNALGLPNSFLYLLLIWFMASIVSLPFWTAAYRRFERTTCLTTAAFIEALGLLIVALSPPGHETFVLVGFILRGIPGQVLLMAPYLIASDCADYAHWKTGADTKGVHVSLISVIIKLGLLSGAGAIWLIGSLGFSPSVPVSSNVSLVLKLTALWLPAALLTAGGLVIAGFPITRKRQRAIQRRLDLRTGAMKAAAMV</sequence>
<feature type="transmembrane region" description="Helical" evidence="1">
    <location>
        <begin position="107"/>
        <end position="126"/>
    </location>
</feature>
<accession>A0A6J4NGZ7</accession>
<feature type="transmembrane region" description="Helical" evidence="1">
    <location>
        <begin position="348"/>
        <end position="370"/>
    </location>
</feature>
<feature type="transmembrane region" description="Helical" evidence="1">
    <location>
        <begin position="41"/>
        <end position="61"/>
    </location>
</feature>
<evidence type="ECO:0000313" key="2">
    <source>
        <dbReference type="EMBL" id="CAA9387536.1"/>
    </source>
</evidence>
<dbReference type="SUPFAM" id="SSF103473">
    <property type="entry name" value="MFS general substrate transporter"/>
    <property type="match status" value="1"/>
</dbReference>
<keyword evidence="1" id="KW-0812">Transmembrane</keyword>
<feature type="transmembrane region" description="Helical" evidence="1">
    <location>
        <begin position="323"/>
        <end position="342"/>
    </location>
</feature>
<dbReference type="Gene3D" id="1.20.1250.20">
    <property type="entry name" value="MFS general substrate transporter like domains"/>
    <property type="match status" value="1"/>
</dbReference>
<dbReference type="InterPro" id="IPR036259">
    <property type="entry name" value="MFS_trans_sf"/>
</dbReference>
<gene>
    <name evidence="2" type="ORF">AVDCRST_MAG93-9546</name>
</gene>
<dbReference type="AlphaFoldDB" id="A0A6J4NGZ7"/>
<feature type="transmembrane region" description="Helical" evidence="1">
    <location>
        <begin position="253"/>
        <end position="273"/>
    </location>
</feature>